<keyword evidence="4" id="KW-0226">DNA condensation</keyword>
<feature type="domain" description="Condensin-2 complex subunit H2 C-terminal" evidence="9">
    <location>
        <begin position="453"/>
        <end position="585"/>
    </location>
</feature>
<dbReference type="GO" id="GO:0005634">
    <property type="term" value="C:nucleus"/>
    <property type="evidence" value="ECO:0007669"/>
    <property type="project" value="UniProtKB-SubCell"/>
</dbReference>
<dbReference type="GO" id="GO:0010032">
    <property type="term" value="P:meiotic chromosome condensation"/>
    <property type="evidence" value="ECO:0007669"/>
    <property type="project" value="TreeGrafter"/>
</dbReference>
<evidence type="ECO:0000259" key="9">
    <source>
        <dbReference type="Pfam" id="PF16858"/>
    </source>
</evidence>
<evidence type="ECO:0000256" key="6">
    <source>
        <dbReference type="ARBA" id="ARBA00030479"/>
    </source>
</evidence>
<feature type="region of interest" description="Disordered" evidence="7">
    <location>
        <begin position="204"/>
        <end position="254"/>
    </location>
</feature>
<dbReference type="GO" id="GO:0051306">
    <property type="term" value="P:mitotic sister chromatid separation"/>
    <property type="evidence" value="ECO:0007669"/>
    <property type="project" value="TreeGrafter"/>
</dbReference>
<dbReference type="Pfam" id="PF16869">
    <property type="entry name" value="CNDH2_M"/>
    <property type="match status" value="1"/>
</dbReference>
<dbReference type="Pfam" id="PF16858">
    <property type="entry name" value="CNDH2_C"/>
    <property type="match status" value="1"/>
</dbReference>
<evidence type="ECO:0000256" key="3">
    <source>
        <dbReference type="ARBA" id="ARBA00016903"/>
    </source>
</evidence>
<feature type="compositionally biased region" description="Polar residues" evidence="7">
    <location>
        <begin position="215"/>
        <end position="229"/>
    </location>
</feature>
<feature type="compositionally biased region" description="Polar residues" evidence="7">
    <location>
        <begin position="237"/>
        <end position="254"/>
    </location>
</feature>
<dbReference type="PANTHER" id="PTHR14324">
    <property type="entry name" value="CONDENSIN-2 COMPLEX SUBUNIT H2"/>
    <property type="match status" value="1"/>
</dbReference>
<dbReference type="Pfam" id="PF06278">
    <property type="entry name" value="CNDH2_N"/>
    <property type="match status" value="1"/>
</dbReference>
<dbReference type="InterPro" id="IPR031719">
    <property type="entry name" value="H2_M"/>
</dbReference>
<dbReference type="AlphaFoldDB" id="A0A5A7V3H6"/>
<gene>
    <name evidence="11" type="ORF">E6C27_scaffold501G002040</name>
</gene>
<feature type="domain" description="Condensin II complex subunit H2 N-terminal" evidence="8">
    <location>
        <begin position="13"/>
        <end position="128"/>
    </location>
</feature>
<dbReference type="EMBL" id="SSTE01005103">
    <property type="protein sequence ID" value="KAA0061066.1"/>
    <property type="molecule type" value="Genomic_DNA"/>
</dbReference>
<dbReference type="InterPro" id="IPR031739">
    <property type="entry name" value="Ncaph2"/>
</dbReference>
<dbReference type="Proteomes" id="UP000321393">
    <property type="component" value="Unassembled WGS sequence"/>
</dbReference>
<evidence type="ECO:0000259" key="8">
    <source>
        <dbReference type="Pfam" id="PF06278"/>
    </source>
</evidence>
<dbReference type="OrthoDB" id="10038475at2759"/>
<dbReference type="InterPro" id="IPR009378">
    <property type="entry name" value="H2_N"/>
</dbReference>
<evidence type="ECO:0000259" key="10">
    <source>
        <dbReference type="Pfam" id="PF16869"/>
    </source>
</evidence>
<feature type="region of interest" description="Disordered" evidence="7">
    <location>
        <begin position="268"/>
        <end position="306"/>
    </location>
</feature>
<sequence>MTTKTDSTGETAFHMLQPERDLRLNWEVDLAQNLERYLLQICAGEFQSGEDENHTVNFAEAALLLQGSIQVYSRKVEYLYSLVLRALEFLSERRQQDHLEGTSIETEQNGSRKIDEDENNLYWVSGDVPVDPKNTLESTKEDVCLNQTVKAPANLVVLEGDCLDASDNGELDSYLLATTSNIFQDFILLDPCDVKTLEDYMNEGNKFGKSHNSARRGSSTRRSCQSPSVRRSGGHMQRSSFGKTQGDHNAQSPLVNCSFVHDPPVCHNFANEDHMDGGNSETEDSNGSEEEDDLWKPLNPHEPGNLKIKPFRKVKAFKKNYNNSGKHESLTALFPMAKLHGPVSQEFAEIWEKQNHEFEAHKESKSVLLYEKLRNSLINEGHKSCDSLSDVEDDNIDNGFEDAMPDVNQPDIGDPNDHYMDEAMGFGNEKHDAAAHFDNDEAYEPEFPDSRSSLEDLCRSHLDALLASIAETEKQTEMATRVSTWKQNIEHNLEEQDKHPPFDIHEYGQAILDELSSEADRGGLMPFSDVVEGQEKYNVARSFSALLQLVNNGDVELEKNGVDGESICYTNVNPFHIRLVRHKQQVVKTHQTSRKRFVSPEMRLAAIKTGGKYNFIALFVIQVAPPPATTIGKYIRIGPLYMLQSAVQGQHLVLRTALSFPSWISYGLSHEGTVLFLADPKFASRVSTSKEIEPLVSIVKQMSEKASDIQPISCSFKSRISTQ</sequence>
<keyword evidence="5" id="KW-0539">Nucleus</keyword>
<comment type="caution">
    <text evidence="11">The sequence shown here is derived from an EMBL/GenBank/DDBJ whole genome shotgun (WGS) entry which is preliminary data.</text>
</comment>
<dbReference type="GO" id="GO:0003682">
    <property type="term" value="F:chromatin binding"/>
    <property type="evidence" value="ECO:0007669"/>
    <property type="project" value="TreeGrafter"/>
</dbReference>
<feature type="domain" description="Condensin II complex subunit H2 middle" evidence="10">
    <location>
        <begin position="150"/>
        <end position="276"/>
    </location>
</feature>
<evidence type="ECO:0000256" key="4">
    <source>
        <dbReference type="ARBA" id="ARBA00023067"/>
    </source>
</evidence>
<evidence type="ECO:0000256" key="2">
    <source>
        <dbReference type="ARBA" id="ARBA00007844"/>
    </source>
</evidence>
<evidence type="ECO:0000256" key="5">
    <source>
        <dbReference type="ARBA" id="ARBA00023242"/>
    </source>
</evidence>
<evidence type="ECO:0000256" key="7">
    <source>
        <dbReference type="SAM" id="MobiDB-lite"/>
    </source>
</evidence>
<evidence type="ECO:0000256" key="1">
    <source>
        <dbReference type="ARBA" id="ARBA00004123"/>
    </source>
</evidence>
<dbReference type="PANTHER" id="PTHR14324:SF3">
    <property type="entry name" value="CONDENSIN-2 COMPLEX SUBUNIT H2"/>
    <property type="match status" value="1"/>
</dbReference>
<comment type="similarity">
    <text evidence="2">Belongs to the CND2 H2 (condensin-2 subunit 2) family.</text>
</comment>
<organism evidence="11 12">
    <name type="scientific">Cucumis melo var. makuwa</name>
    <name type="common">Oriental melon</name>
    <dbReference type="NCBI Taxonomy" id="1194695"/>
    <lineage>
        <taxon>Eukaryota</taxon>
        <taxon>Viridiplantae</taxon>
        <taxon>Streptophyta</taxon>
        <taxon>Embryophyta</taxon>
        <taxon>Tracheophyta</taxon>
        <taxon>Spermatophyta</taxon>
        <taxon>Magnoliopsida</taxon>
        <taxon>eudicotyledons</taxon>
        <taxon>Gunneridae</taxon>
        <taxon>Pentapetalae</taxon>
        <taxon>rosids</taxon>
        <taxon>fabids</taxon>
        <taxon>Cucurbitales</taxon>
        <taxon>Cucurbitaceae</taxon>
        <taxon>Benincaseae</taxon>
        <taxon>Cucumis</taxon>
    </lineage>
</organism>
<name>A0A5A7V3H6_CUCMM</name>
<feature type="compositionally biased region" description="Acidic residues" evidence="7">
    <location>
        <begin position="281"/>
        <end position="293"/>
    </location>
</feature>
<evidence type="ECO:0000313" key="12">
    <source>
        <dbReference type="Proteomes" id="UP000321393"/>
    </source>
</evidence>
<protein>
    <recommendedName>
        <fullName evidence="3">Condensin-2 complex subunit H2</fullName>
    </recommendedName>
    <alternativeName>
        <fullName evidence="6">Non-SMC condensin II complex subunit H2</fullName>
    </alternativeName>
</protein>
<proteinExistence type="inferred from homology"/>
<dbReference type="GO" id="GO:0000796">
    <property type="term" value="C:condensin complex"/>
    <property type="evidence" value="ECO:0007669"/>
    <property type="project" value="TreeGrafter"/>
</dbReference>
<accession>A0A5A7V3H6</accession>
<dbReference type="STRING" id="1194695.A0A5A7V3H6"/>
<reference evidence="11 12" key="1">
    <citation type="submission" date="2019-08" db="EMBL/GenBank/DDBJ databases">
        <title>Draft genome sequences of two oriental melons (Cucumis melo L. var makuwa).</title>
        <authorList>
            <person name="Kwon S.-Y."/>
        </authorList>
    </citation>
    <scope>NUCLEOTIDE SEQUENCE [LARGE SCALE GENOMIC DNA]</scope>
    <source>
        <strain evidence="12">cv. SW 3</strain>
        <tissue evidence="11">Leaf</tissue>
    </source>
</reference>
<dbReference type="InterPro" id="IPR031737">
    <property type="entry name" value="CNDH2_C"/>
</dbReference>
<comment type="subcellular location">
    <subcellularLocation>
        <location evidence="1">Nucleus</location>
    </subcellularLocation>
</comment>
<evidence type="ECO:0000313" key="11">
    <source>
        <dbReference type="EMBL" id="KAA0061066.1"/>
    </source>
</evidence>